<keyword evidence="6" id="KW-1185">Reference proteome</keyword>
<dbReference type="Gene3D" id="3.30.40.10">
    <property type="entry name" value="Zinc/RING finger domain, C3HC4 (zinc finger)"/>
    <property type="match status" value="1"/>
</dbReference>
<dbReference type="InterPro" id="IPR045737">
    <property type="entry name" value="RKP_N"/>
</dbReference>
<dbReference type="GO" id="GO:0004842">
    <property type="term" value="F:ubiquitin-protein transferase activity"/>
    <property type="evidence" value="ECO:0007669"/>
    <property type="project" value="InterPro"/>
</dbReference>
<evidence type="ECO:0000256" key="2">
    <source>
        <dbReference type="ARBA" id="ARBA00022771"/>
    </source>
</evidence>
<comment type="caution">
    <text evidence="5">The sequence shown here is derived from an EMBL/GenBank/DDBJ whole genome shotgun (WGS) entry which is preliminary data.</text>
</comment>
<dbReference type="InterPro" id="IPR013083">
    <property type="entry name" value="Znf_RING/FYVE/PHD"/>
</dbReference>
<proteinExistence type="predicted"/>
<keyword evidence="1" id="KW-0479">Metal-binding</keyword>
<dbReference type="SUPFAM" id="SSF57850">
    <property type="entry name" value="RING/U-box"/>
    <property type="match status" value="1"/>
</dbReference>
<evidence type="ECO:0000259" key="4">
    <source>
        <dbReference type="PROSITE" id="PS50188"/>
    </source>
</evidence>
<dbReference type="GO" id="GO:0005737">
    <property type="term" value="C:cytoplasm"/>
    <property type="evidence" value="ECO:0007669"/>
    <property type="project" value="TreeGrafter"/>
</dbReference>
<evidence type="ECO:0000313" key="6">
    <source>
        <dbReference type="Proteomes" id="UP001418222"/>
    </source>
</evidence>
<evidence type="ECO:0000256" key="3">
    <source>
        <dbReference type="ARBA" id="ARBA00022833"/>
    </source>
</evidence>
<dbReference type="Gene3D" id="2.60.120.920">
    <property type="match status" value="1"/>
</dbReference>
<reference evidence="5 6" key="1">
    <citation type="journal article" date="2022" name="Nat. Plants">
        <title>Genomes of leafy and leafless Platanthera orchids illuminate the evolution of mycoheterotrophy.</title>
        <authorList>
            <person name="Li M.H."/>
            <person name="Liu K.W."/>
            <person name="Li Z."/>
            <person name="Lu H.C."/>
            <person name="Ye Q.L."/>
            <person name="Zhang D."/>
            <person name="Wang J.Y."/>
            <person name="Li Y.F."/>
            <person name="Zhong Z.M."/>
            <person name="Liu X."/>
            <person name="Yu X."/>
            <person name="Liu D.K."/>
            <person name="Tu X.D."/>
            <person name="Liu B."/>
            <person name="Hao Y."/>
            <person name="Liao X.Y."/>
            <person name="Jiang Y.T."/>
            <person name="Sun W.H."/>
            <person name="Chen J."/>
            <person name="Chen Y.Q."/>
            <person name="Ai Y."/>
            <person name="Zhai J.W."/>
            <person name="Wu S.S."/>
            <person name="Zhou Z."/>
            <person name="Hsiao Y.Y."/>
            <person name="Wu W.L."/>
            <person name="Chen Y.Y."/>
            <person name="Lin Y.F."/>
            <person name="Hsu J.L."/>
            <person name="Li C.Y."/>
            <person name="Wang Z.W."/>
            <person name="Zhao X."/>
            <person name="Zhong W.Y."/>
            <person name="Ma X.K."/>
            <person name="Ma L."/>
            <person name="Huang J."/>
            <person name="Chen G.Z."/>
            <person name="Huang M.Z."/>
            <person name="Huang L."/>
            <person name="Peng D.H."/>
            <person name="Luo Y.B."/>
            <person name="Zou S.Q."/>
            <person name="Chen S.P."/>
            <person name="Lan S."/>
            <person name="Tsai W.C."/>
            <person name="Van de Peer Y."/>
            <person name="Liu Z.J."/>
        </authorList>
    </citation>
    <scope>NUCLEOTIDE SEQUENCE [LARGE SCALE GENOMIC DNA]</scope>
    <source>
        <strain evidence="5">Lor287</strain>
    </source>
</reference>
<dbReference type="PROSITE" id="PS50188">
    <property type="entry name" value="B302_SPRY"/>
    <property type="match status" value="1"/>
</dbReference>
<dbReference type="InterPro" id="IPR013320">
    <property type="entry name" value="ConA-like_dom_sf"/>
</dbReference>
<dbReference type="FunFam" id="2.60.120.920:FF:000053">
    <property type="entry name" value="E3 ubiquitin-protein ligase RKP"/>
    <property type="match status" value="1"/>
</dbReference>
<dbReference type="CDD" id="cd16541">
    <property type="entry name" value="RING-HC_RNF123"/>
    <property type="match status" value="1"/>
</dbReference>
<dbReference type="Pfam" id="PF25576">
    <property type="entry name" value="TPR_RNF123"/>
    <property type="match status" value="1"/>
</dbReference>
<dbReference type="Pfam" id="PF19322">
    <property type="entry name" value="RKP_N"/>
    <property type="match status" value="1"/>
</dbReference>
<dbReference type="PANTHER" id="PTHR13363">
    <property type="entry name" value="RING FINGER AND SRY DOMAIN-CONTAINING"/>
    <property type="match status" value="1"/>
</dbReference>
<dbReference type="InterPro" id="IPR057987">
    <property type="entry name" value="TPR_RNF123/RKP"/>
</dbReference>
<dbReference type="SMART" id="SM00449">
    <property type="entry name" value="SPRY"/>
    <property type="match status" value="1"/>
</dbReference>
<dbReference type="GO" id="GO:0008270">
    <property type="term" value="F:zinc ion binding"/>
    <property type="evidence" value="ECO:0007669"/>
    <property type="project" value="UniProtKB-KW"/>
</dbReference>
<dbReference type="AlphaFoldDB" id="A0AAP0GC69"/>
<gene>
    <name evidence="5" type="primary">RKP</name>
    <name evidence="5" type="ORF">KSP39_PZI002986</name>
</gene>
<protein>
    <submittedName>
        <fullName evidence="5">E3 ubiquitin-protein ligase RKP</fullName>
    </submittedName>
</protein>
<keyword evidence="2" id="KW-0863">Zinc-finger</keyword>
<dbReference type="InterPro" id="IPR001870">
    <property type="entry name" value="B30.2/SPRY"/>
</dbReference>
<dbReference type="GO" id="GO:0051603">
    <property type="term" value="P:proteolysis involved in protein catabolic process"/>
    <property type="evidence" value="ECO:0007669"/>
    <property type="project" value="TreeGrafter"/>
</dbReference>
<name>A0AAP0GC69_9ASPA</name>
<accession>A0AAP0GC69</accession>
<dbReference type="Proteomes" id="UP001418222">
    <property type="component" value="Unassembled WGS sequence"/>
</dbReference>
<evidence type="ECO:0000256" key="1">
    <source>
        <dbReference type="ARBA" id="ARBA00022723"/>
    </source>
</evidence>
<dbReference type="Pfam" id="PF00622">
    <property type="entry name" value="SPRY"/>
    <property type="match status" value="1"/>
</dbReference>
<dbReference type="InterPro" id="IPR003877">
    <property type="entry name" value="SPRY_dom"/>
</dbReference>
<dbReference type="InterPro" id="IPR043136">
    <property type="entry name" value="B30.2/SPRY_sf"/>
</dbReference>
<dbReference type="InterPro" id="IPR045129">
    <property type="entry name" value="RNF123/RKP/RSPRY1"/>
</dbReference>
<feature type="domain" description="B30.2/SPRY" evidence="4">
    <location>
        <begin position="70"/>
        <end position="269"/>
    </location>
</feature>
<dbReference type="EMBL" id="JBBWWQ010000003">
    <property type="protein sequence ID" value="KAK8951189.1"/>
    <property type="molecule type" value="Genomic_DNA"/>
</dbReference>
<keyword evidence="3" id="KW-0862">Zinc</keyword>
<evidence type="ECO:0000313" key="5">
    <source>
        <dbReference type="EMBL" id="KAK8951189.1"/>
    </source>
</evidence>
<sequence>MEEDGKTSNGFSSGLASILCYGNQKEVPQKSHLVSYFDDLGHQSTERTIEYILDLPHKSISPTFGSVDVGFIRTLLNKQLQRLGVGGSLSYIDRVGISVADCGYGSNTVGIDIASICGELREVRGPLHIESLAAFSSVRANTCVWKGKWMYEVTLETSGVQQLGWATVTCPFTDRRGVGDAEDSYAFDGRRVSKWSRDSKPYGQSWVVGDVIGCCIDLDGDMISFYRNGAYLGVAFDRIRKMGPGVGYYPALSLSEGESCELNFGSRPFRYPVEDFHPIQAPPSCGSSSLYFLQCLSRLLEVQQLDKSSSTYFERTRRLKRFAPIEGLFYPISHGICEELFAMIRLNQDCIEYISWAALLPFMLEVFRSQVPHDYATLDQVIGLFFEFHGHVSLFQHLIMALSFSCKTSTLALVDCLYSGSYPYLAMACHILKHEDMMTLWWQSPAFESSLEAFLSRKSPSKQDLQILIPSVWWPGSSEDVGSESSLILTTAALSGAINKIEELHRELCCRIIRFRPPTTPSQLPGSVLRTFLQNIILKVRGAEHKMSSSDASNNSAIVSLYTVILYFLSEGFPRDDMHGLMSSSSGTEDGVGFLHRGGKRNLPVRLFLITDPLHGWISRVGGSTNHLLKSHPIDDEEEVIWWEEGCMDDHDTRVTHSTRQKPCCCSSFDVDASRASKDNSKCIGRRSKGPHTSITERSVTAECAAGSLSGDIADKPSSSDQTETDFGYQILQHPGSEPVVSTSSTDILKEEELLDCMLFMYHLGVAPKFRQAFYYMSHQSHTISLLDDMDKQIREKSCIEQLKKIKEARKSYHEELIDCVRQCIWYRVSLFSRWKQRGMYATCMWVVEMLLVFSNAGSIFLYVPEYYMESLVDCFHALRKSDPPYVSSAIFIKQGLASFITFVVKHFNDPRILSADIKDLLLQSMSVLVQCNDYMLAFESNKEAVKGMPRALLLAFDSRCWIPVTNILIRLCKGSGFGSSKLAESSSSVLFQVLLREVCICDEGLFFSFLNRLFNTLSWTMTEFSVSIREMQESYQIGDLQQRKCAVVFELSCNLARLLEFYTREIPQAFIQGPDMNLRRLAELIIFILNHMISVADTEFFDNSLRRSGQYHEKTNRSMLMAPLVGIILNLMAATAESRHGEMIDIIGVFASMDCPLTVHCGFQYLLGYNWGNVLRGEDSLAKLAQLDEFSNYLRSRIVALEGATADMTMKADEDEDETLCCCICYASDTDAQFEPCHHRSCLGCITRHLLNCQRCFFCNATVTKVVGLTPKAVQDC</sequence>
<dbReference type="SUPFAM" id="SSF49899">
    <property type="entry name" value="Concanavalin A-like lectins/glucanases"/>
    <property type="match status" value="1"/>
</dbReference>
<dbReference type="PANTHER" id="PTHR13363:SF5">
    <property type="entry name" value="E3 UBIQUITIN-PROTEIN LIGASE RNF123"/>
    <property type="match status" value="1"/>
</dbReference>
<organism evidence="5 6">
    <name type="scientific">Platanthera zijinensis</name>
    <dbReference type="NCBI Taxonomy" id="2320716"/>
    <lineage>
        <taxon>Eukaryota</taxon>
        <taxon>Viridiplantae</taxon>
        <taxon>Streptophyta</taxon>
        <taxon>Embryophyta</taxon>
        <taxon>Tracheophyta</taxon>
        <taxon>Spermatophyta</taxon>
        <taxon>Magnoliopsida</taxon>
        <taxon>Liliopsida</taxon>
        <taxon>Asparagales</taxon>
        <taxon>Orchidaceae</taxon>
        <taxon>Orchidoideae</taxon>
        <taxon>Orchideae</taxon>
        <taxon>Orchidinae</taxon>
        <taxon>Platanthera</taxon>
    </lineage>
</organism>